<evidence type="ECO:0000256" key="1">
    <source>
        <dbReference type="SAM" id="MobiDB-lite"/>
    </source>
</evidence>
<keyword evidence="3" id="KW-1185">Reference proteome</keyword>
<feature type="compositionally biased region" description="Basic and acidic residues" evidence="1">
    <location>
        <begin position="105"/>
        <end position="119"/>
    </location>
</feature>
<proteinExistence type="predicted"/>
<gene>
    <name evidence="2" type="ORF">H6P81_005006</name>
</gene>
<dbReference type="Proteomes" id="UP000825729">
    <property type="component" value="Unassembled WGS sequence"/>
</dbReference>
<accession>A0AAV7EWT1</accession>
<organism evidence="2 3">
    <name type="scientific">Aristolochia fimbriata</name>
    <name type="common">White veined hardy Dutchman's pipe vine</name>
    <dbReference type="NCBI Taxonomy" id="158543"/>
    <lineage>
        <taxon>Eukaryota</taxon>
        <taxon>Viridiplantae</taxon>
        <taxon>Streptophyta</taxon>
        <taxon>Embryophyta</taxon>
        <taxon>Tracheophyta</taxon>
        <taxon>Spermatophyta</taxon>
        <taxon>Magnoliopsida</taxon>
        <taxon>Magnoliidae</taxon>
        <taxon>Piperales</taxon>
        <taxon>Aristolochiaceae</taxon>
        <taxon>Aristolochia</taxon>
    </lineage>
</organism>
<sequence>MASFTVSVNAFYFFHYLDGFLSLLPFSFEQHENELPASPTCIPVITENVKKCFFLNFFSVLSFFFHPLECESSVECGGQKHVHGHGGSLSFSAVHDKACAWREREGEKIEREGGRKKKEEEEEEEEEEERGKYLGPGFIPHSRLSICRQNKDRS</sequence>
<feature type="region of interest" description="Disordered" evidence="1">
    <location>
        <begin position="105"/>
        <end position="154"/>
    </location>
</feature>
<comment type="caution">
    <text evidence="2">The sequence shown here is derived from an EMBL/GenBank/DDBJ whole genome shotgun (WGS) entry which is preliminary data.</text>
</comment>
<dbReference type="AlphaFoldDB" id="A0AAV7EWT1"/>
<dbReference type="EMBL" id="JAINDJ010000003">
    <property type="protein sequence ID" value="KAG9452102.1"/>
    <property type="molecule type" value="Genomic_DNA"/>
</dbReference>
<name>A0AAV7EWT1_ARIFI</name>
<evidence type="ECO:0000313" key="2">
    <source>
        <dbReference type="EMBL" id="KAG9452102.1"/>
    </source>
</evidence>
<protein>
    <submittedName>
        <fullName evidence="2">Uncharacterized protein</fullName>
    </submittedName>
</protein>
<evidence type="ECO:0000313" key="3">
    <source>
        <dbReference type="Proteomes" id="UP000825729"/>
    </source>
</evidence>
<reference evidence="2 3" key="1">
    <citation type="submission" date="2021-07" db="EMBL/GenBank/DDBJ databases">
        <title>The Aristolochia fimbriata genome: insights into angiosperm evolution, floral development and chemical biosynthesis.</title>
        <authorList>
            <person name="Jiao Y."/>
        </authorList>
    </citation>
    <scope>NUCLEOTIDE SEQUENCE [LARGE SCALE GENOMIC DNA]</scope>
    <source>
        <strain evidence="2">IBCAS-2021</strain>
        <tissue evidence="2">Leaf</tissue>
    </source>
</reference>